<evidence type="ECO:0000256" key="4">
    <source>
        <dbReference type="ARBA" id="ARBA00023125"/>
    </source>
</evidence>
<evidence type="ECO:0000256" key="2">
    <source>
        <dbReference type="ARBA" id="ARBA00023015"/>
    </source>
</evidence>
<organism evidence="8 9">
    <name type="scientific">Luteimonas soli</name>
    <dbReference type="NCBI Taxonomy" id="1648966"/>
    <lineage>
        <taxon>Bacteria</taxon>
        <taxon>Pseudomonadati</taxon>
        <taxon>Pseudomonadota</taxon>
        <taxon>Gammaproteobacteria</taxon>
        <taxon>Lysobacterales</taxon>
        <taxon>Lysobacteraceae</taxon>
        <taxon>Luteimonas</taxon>
    </lineage>
</organism>
<dbReference type="NCBIfam" id="TIGR02937">
    <property type="entry name" value="sigma70-ECF"/>
    <property type="match status" value="1"/>
</dbReference>
<gene>
    <name evidence="8" type="ORF">ACFONC_12480</name>
</gene>
<feature type="domain" description="RNA polymerase sigma factor 70 region 4 type 2" evidence="7">
    <location>
        <begin position="121"/>
        <end position="168"/>
    </location>
</feature>
<comment type="caution">
    <text evidence="8">The sequence shown here is derived from an EMBL/GenBank/DDBJ whole genome shotgun (WGS) entry which is preliminary data.</text>
</comment>
<dbReference type="Pfam" id="PF04542">
    <property type="entry name" value="Sigma70_r2"/>
    <property type="match status" value="1"/>
</dbReference>
<feature type="domain" description="RNA polymerase sigma-70 region 2" evidence="6">
    <location>
        <begin position="28"/>
        <end position="95"/>
    </location>
</feature>
<evidence type="ECO:0000313" key="9">
    <source>
        <dbReference type="Proteomes" id="UP001595705"/>
    </source>
</evidence>
<dbReference type="InterPro" id="IPR007627">
    <property type="entry name" value="RNA_pol_sigma70_r2"/>
</dbReference>
<dbReference type="EMBL" id="JBHRYA010000007">
    <property type="protein sequence ID" value="MFC3716970.1"/>
    <property type="molecule type" value="Genomic_DNA"/>
</dbReference>
<dbReference type="RefSeq" id="WP_386744504.1">
    <property type="nucleotide sequence ID" value="NZ_JBHRYA010000007.1"/>
</dbReference>
<reference evidence="9" key="1">
    <citation type="journal article" date="2019" name="Int. J. Syst. Evol. Microbiol.">
        <title>The Global Catalogue of Microorganisms (GCM) 10K type strain sequencing project: providing services to taxonomists for standard genome sequencing and annotation.</title>
        <authorList>
            <consortium name="The Broad Institute Genomics Platform"/>
            <consortium name="The Broad Institute Genome Sequencing Center for Infectious Disease"/>
            <person name="Wu L."/>
            <person name="Ma J."/>
        </authorList>
    </citation>
    <scope>NUCLEOTIDE SEQUENCE [LARGE SCALE GENOMIC DNA]</scope>
    <source>
        <strain evidence="9">KCTC 42441</strain>
    </source>
</reference>
<comment type="similarity">
    <text evidence="1">Belongs to the sigma-70 factor family. ECF subfamily.</text>
</comment>
<evidence type="ECO:0000256" key="3">
    <source>
        <dbReference type="ARBA" id="ARBA00023082"/>
    </source>
</evidence>
<dbReference type="InterPro" id="IPR013325">
    <property type="entry name" value="RNA_pol_sigma_r2"/>
</dbReference>
<dbReference type="PANTHER" id="PTHR43133:SF8">
    <property type="entry name" value="RNA POLYMERASE SIGMA FACTOR HI_1459-RELATED"/>
    <property type="match status" value="1"/>
</dbReference>
<dbReference type="InterPro" id="IPR039425">
    <property type="entry name" value="RNA_pol_sigma-70-like"/>
</dbReference>
<dbReference type="InterPro" id="IPR013249">
    <property type="entry name" value="RNA_pol_sigma70_r4_t2"/>
</dbReference>
<dbReference type="Proteomes" id="UP001595705">
    <property type="component" value="Unassembled WGS sequence"/>
</dbReference>
<evidence type="ECO:0000256" key="5">
    <source>
        <dbReference type="ARBA" id="ARBA00023163"/>
    </source>
</evidence>
<evidence type="ECO:0000259" key="7">
    <source>
        <dbReference type="Pfam" id="PF08281"/>
    </source>
</evidence>
<proteinExistence type="inferred from homology"/>
<name>A0ABV7XLB9_9GAMM</name>
<keyword evidence="9" id="KW-1185">Reference proteome</keyword>
<keyword evidence="2" id="KW-0805">Transcription regulation</keyword>
<keyword evidence="4" id="KW-0238">DNA-binding</keyword>
<protein>
    <submittedName>
        <fullName evidence="8">RNA polymerase sigma factor</fullName>
    </submittedName>
</protein>
<evidence type="ECO:0000313" key="8">
    <source>
        <dbReference type="EMBL" id="MFC3716970.1"/>
    </source>
</evidence>
<evidence type="ECO:0000259" key="6">
    <source>
        <dbReference type="Pfam" id="PF04542"/>
    </source>
</evidence>
<evidence type="ECO:0000256" key="1">
    <source>
        <dbReference type="ARBA" id="ARBA00010641"/>
    </source>
</evidence>
<dbReference type="Gene3D" id="1.10.10.10">
    <property type="entry name" value="Winged helix-like DNA-binding domain superfamily/Winged helix DNA-binding domain"/>
    <property type="match status" value="1"/>
</dbReference>
<dbReference type="SUPFAM" id="SSF88946">
    <property type="entry name" value="Sigma2 domain of RNA polymerase sigma factors"/>
    <property type="match status" value="1"/>
</dbReference>
<keyword evidence="3" id="KW-0731">Sigma factor</keyword>
<accession>A0ABV7XLB9</accession>
<keyword evidence="5" id="KW-0804">Transcription</keyword>
<dbReference type="SUPFAM" id="SSF88659">
    <property type="entry name" value="Sigma3 and sigma4 domains of RNA polymerase sigma factors"/>
    <property type="match status" value="1"/>
</dbReference>
<sequence length="185" mass="21110">MPDIDDRDDETQLVRRARRGQEAAFAEIYRRHARAIHSLALRLTGNHATAEDITQECFLKMLQFLGGLRPGTPLRPWLKRVAANAAIDRLRRDKRLVALDDDEAQPANGPEPALHAESIGLLRRLTPVERTVIWLHAMEGWSHPELGRRFGRSESWSKSIVSRGLSRLRLELDEPLDEPHSHDDP</sequence>
<dbReference type="PANTHER" id="PTHR43133">
    <property type="entry name" value="RNA POLYMERASE ECF-TYPE SIGMA FACTO"/>
    <property type="match status" value="1"/>
</dbReference>
<dbReference type="InterPro" id="IPR013324">
    <property type="entry name" value="RNA_pol_sigma_r3/r4-like"/>
</dbReference>
<dbReference type="Pfam" id="PF08281">
    <property type="entry name" value="Sigma70_r4_2"/>
    <property type="match status" value="1"/>
</dbReference>
<dbReference type="InterPro" id="IPR014284">
    <property type="entry name" value="RNA_pol_sigma-70_dom"/>
</dbReference>
<dbReference type="Gene3D" id="1.10.1740.10">
    <property type="match status" value="1"/>
</dbReference>
<dbReference type="InterPro" id="IPR036388">
    <property type="entry name" value="WH-like_DNA-bd_sf"/>
</dbReference>